<evidence type="ECO:0000313" key="1">
    <source>
        <dbReference type="EMBL" id="TEB04123.1"/>
    </source>
</evidence>
<evidence type="ECO:0000313" key="2">
    <source>
        <dbReference type="Proteomes" id="UP000298030"/>
    </source>
</evidence>
<dbReference type="Proteomes" id="UP000298030">
    <property type="component" value="Unassembled WGS sequence"/>
</dbReference>
<comment type="caution">
    <text evidence="1">The sequence shown here is derived from an EMBL/GenBank/DDBJ whole genome shotgun (WGS) entry which is preliminary data.</text>
</comment>
<reference evidence="1 2" key="1">
    <citation type="journal article" date="2019" name="Nat. Ecol. Evol.">
        <title>Megaphylogeny resolves global patterns of mushroom evolution.</title>
        <authorList>
            <person name="Varga T."/>
            <person name="Krizsan K."/>
            <person name="Foldi C."/>
            <person name="Dima B."/>
            <person name="Sanchez-Garcia M."/>
            <person name="Sanchez-Ramirez S."/>
            <person name="Szollosi G.J."/>
            <person name="Szarkandi J.G."/>
            <person name="Papp V."/>
            <person name="Albert L."/>
            <person name="Andreopoulos W."/>
            <person name="Angelini C."/>
            <person name="Antonin V."/>
            <person name="Barry K.W."/>
            <person name="Bougher N.L."/>
            <person name="Buchanan P."/>
            <person name="Buyck B."/>
            <person name="Bense V."/>
            <person name="Catcheside P."/>
            <person name="Chovatia M."/>
            <person name="Cooper J."/>
            <person name="Damon W."/>
            <person name="Desjardin D."/>
            <person name="Finy P."/>
            <person name="Geml J."/>
            <person name="Haridas S."/>
            <person name="Hughes K."/>
            <person name="Justo A."/>
            <person name="Karasinski D."/>
            <person name="Kautmanova I."/>
            <person name="Kiss B."/>
            <person name="Kocsube S."/>
            <person name="Kotiranta H."/>
            <person name="LaButti K.M."/>
            <person name="Lechner B.E."/>
            <person name="Liimatainen K."/>
            <person name="Lipzen A."/>
            <person name="Lukacs Z."/>
            <person name="Mihaltcheva S."/>
            <person name="Morgado L.N."/>
            <person name="Niskanen T."/>
            <person name="Noordeloos M.E."/>
            <person name="Ohm R.A."/>
            <person name="Ortiz-Santana B."/>
            <person name="Ovrebo C."/>
            <person name="Racz N."/>
            <person name="Riley R."/>
            <person name="Savchenko A."/>
            <person name="Shiryaev A."/>
            <person name="Soop K."/>
            <person name="Spirin V."/>
            <person name="Szebenyi C."/>
            <person name="Tomsovsky M."/>
            <person name="Tulloss R.E."/>
            <person name="Uehling J."/>
            <person name="Grigoriev I.V."/>
            <person name="Vagvolgyi C."/>
            <person name="Papp T."/>
            <person name="Martin F.M."/>
            <person name="Miettinen O."/>
            <person name="Hibbett D.S."/>
            <person name="Nagy L.G."/>
        </authorList>
    </citation>
    <scope>NUCLEOTIDE SEQUENCE [LARGE SCALE GENOMIC DNA]</scope>
    <source>
        <strain evidence="1 2">FP101781</strain>
    </source>
</reference>
<sequence>MRIRCENCAVSRILAKHPLNQASPFESFPLHSTFPHSLRIAHHASEGDPQAARRLKLKSRIRRDDTEILGRRKVGEWKRAEGKREGAKEKREPMRCACDREINGATQWLGR</sequence>
<name>A0A4Y7R5U9_COPMI</name>
<proteinExistence type="predicted"/>
<dbReference type="AlphaFoldDB" id="A0A4Y7R5U9"/>
<keyword evidence="2" id="KW-1185">Reference proteome</keyword>
<dbReference type="EMBL" id="QPFP01000641">
    <property type="protein sequence ID" value="TEB04123.1"/>
    <property type="molecule type" value="Genomic_DNA"/>
</dbReference>
<accession>A0A4Y7R5U9</accession>
<protein>
    <submittedName>
        <fullName evidence="1">Uncharacterized protein</fullName>
    </submittedName>
</protein>
<gene>
    <name evidence="1" type="ORF">FA13DRAFT_1300169</name>
</gene>
<organism evidence="1 2">
    <name type="scientific">Coprinellus micaceus</name>
    <name type="common">Glistening ink-cap mushroom</name>
    <name type="synonym">Coprinus micaceus</name>
    <dbReference type="NCBI Taxonomy" id="71717"/>
    <lineage>
        <taxon>Eukaryota</taxon>
        <taxon>Fungi</taxon>
        <taxon>Dikarya</taxon>
        <taxon>Basidiomycota</taxon>
        <taxon>Agaricomycotina</taxon>
        <taxon>Agaricomycetes</taxon>
        <taxon>Agaricomycetidae</taxon>
        <taxon>Agaricales</taxon>
        <taxon>Agaricineae</taxon>
        <taxon>Psathyrellaceae</taxon>
        <taxon>Coprinellus</taxon>
    </lineage>
</organism>